<evidence type="ECO:0000256" key="2">
    <source>
        <dbReference type="ARBA" id="ARBA00005912"/>
    </source>
</evidence>
<dbReference type="InterPro" id="IPR036191">
    <property type="entry name" value="RRF_sf"/>
</dbReference>
<evidence type="ECO:0000256" key="5">
    <source>
        <dbReference type="ARBA" id="ARBA00025050"/>
    </source>
</evidence>
<dbReference type="InterPro" id="IPR023584">
    <property type="entry name" value="Ribosome_recyc_fac_dom"/>
</dbReference>
<evidence type="ECO:0000256" key="7">
    <source>
        <dbReference type="SAM" id="Coils"/>
    </source>
</evidence>
<dbReference type="Proteomes" id="UP000470771">
    <property type="component" value="Unassembled WGS sequence"/>
</dbReference>
<comment type="caution">
    <text evidence="9">The sequence shown here is derived from an EMBL/GenBank/DDBJ whole genome shotgun (WGS) entry which is preliminary data.</text>
</comment>
<dbReference type="PANTHER" id="PTHR20982:SF3">
    <property type="entry name" value="MITOCHONDRIAL RIBOSOME RECYCLING FACTOR PSEUDO 1"/>
    <property type="match status" value="1"/>
</dbReference>
<keyword evidence="4 6" id="KW-0648">Protein biosynthesis</keyword>
<evidence type="ECO:0000256" key="3">
    <source>
        <dbReference type="ARBA" id="ARBA00022490"/>
    </source>
</evidence>
<accession>A0A6N9NIT6</accession>
<evidence type="ECO:0000313" key="9">
    <source>
        <dbReference type="EMBL" id="NBG65107.1"/>
    </source>
</evidence>
<dbReference type="EMBL" id="WWNE01000004">
    <property type="protein sequence ID" value="NBG65107.1"/>
    <property type="molecule type" value="Genomic_DNA"/>
</dbReference>
<dbReference type="PANTHER" id="PTHR20982">
    <property type="entry name" value="RIBOSOME RECYCLING FACTOR"/>
    <property type="match status" value="1"/>
</dbReference>
<organism evidence="9 10">
    <name type="scientific">Acidiluteibacter ferrifornacis</name>
    <dbReference type="NCBI Taxonomy" id="2692424"/>
    <lineage>
        <taxon>Bacteria</taxon>
        <taxon>Pseudomonadati</taxon>
        <taxon>Bacteroidota</taxon>
        <taxon>Flavobacteriia</taxon>
        <taxon>Flavobacteriales</taxon>
        <taxon>Cryomorphaceae</taxon>
        <taxon>Acidiluteibacter</taxon>
    </lineage>
</organism>
<keyword evidence="7" id="KW-0175">Coiled coil</keyword>
<keyword evidence="10" id="KW-1185">Reference proteome</keyword>
<keyword evidence="3 6" id="KW-0963">Cytoplasm</keyword>
<dbReference type="NCBIfam" id="TIGR00496">
    <property type="entry name" value="frr"/>
    <property type="match status" value="1"/>
</dbReference>
<evidence type="ECO:0000256" key="6">
    <source>
        <dbReference type="HAMAP-Rule" id="MF_00040"/>
    </source>
</evidence>
<name>A0A6N9NIT6_9FLAO</name>
<gene>
    <name evidence="6" type="primary">frr</name>
    <name evidence="9" type="ORF">GQN54_03200</name>
</gene>
<comment type="similarity">
    <text evidence="2 6">Belongs to the RRF family.</text>
</comment>
<proteinExistence type="inferred from homology"/>
<dbReference type="Pfam" id="PF01765">
    <property type="entry name" value="RRF"/>
    <property type="match status" value="1"/>
</dbReference>
<dbReference type="GO" id="GO:0005737">
    <property type="term" value="C:cytoplasm"/>
    <property type="evidence" value="ECO:0007669"/>
    <property type="project" value="UniProtKB-SubCell"/>
</dbReference>
<evidence type="ECO:0000313" key="10">
    <source>
        <dbReference type="Proteomes" id="UP000470771"/>
    </source>
</evidence>
<dbReference type="GO" id="GO:0043023">
    <property type="term" value="F:ribosomal large subunit binding"/>
    <property type="evidence" value="ECO:0007669"/>
    <property type="project" value="TreeGrafter"/>
</dbReference>
<dbReference type="Gene3D" id="3.30.1360.40">
    <property type="match status" value="1"/>
</dbReference>
<dbReference type="AlphaFoldDB" id="A0A6N9NIT6"/>
<protein>
    <recommendedName>
        <fullName evidence="6">Ribosome-recycling factor</fullName>
        <shortName evidence="6">RRF</shortName>
    </recommendedName>
    <alternativeName>
        <fullName evidence="6">Ribosome-releasing factor</fullName>
    </alternativeName>
</protein>
<feature type="coiled-coil region" evidence="7">
    <location>
        <begin position="117"/>
        <end position="148"/>
    </location>
</feature>
<dbReference type="FunFam" id="1.10.132.20:FF:000001">
    <property type="entry name" value="Ribosome-recycling factor"/>
    <property type="match status" value="1"/>
</dbReference>
<evidence type="ECO:0000256" key="1">
    <source>
        <dbReference type="ARBA" id="ARBA00004496"/>
    </source>
</evidence>
<comment type="function">
    <text evidence="5 6">Responsible for the release of ribosomes from messenger RNA at the termination of protein biosynthesis. May increase the efficiency of translation by recycling ribosomes from one round of translation to another.</text>
</comment>
<comment type="subcellular location">
    <subcellularLocation>
        <location evidence="1 6">Cytoplasm</location>
    </subcellularLocation>
</comment>
<evidence type="ECO:0000259" key="8">
    <source>
        <dbReference type="Pfam" id="PF01765"/>
    </source>
</evidence>
<dbReference type="RefSeq" id="WP_160631928.1">
    <property type="nucleotide sequence ID" value="NZ_WWNE01000004.1"/>
</dbReference>
<dbReference type="CDD" id="cd00520">
    <property type="entry name" value="RRF"/>
    <property type="match status" value="1"/>
</dbReference>
<evidence type="ECO:0000256" key="4">
    <source>
        <dbReference type="ARBA" id="ARBA00022917"/>
    </source>
</evidence>
<feature type="domain" description="Ribosome recycling factor" evidence="8">
    <location>
        <begin position="26"/>
        <end position="185"/>
    </location>
</feature>
<dbReference type="GO" id="GO:0006415">
    <property type="term" value="P:translational termination"/>
    <property type="evidence" value="ECO:0007669"/>
    <property type="project" value="UniProtKB-UniRule"/>
</dbReference>
<dbReference type="SUPFAM" id="SSF55194">
    <property type="entry name" value="Ribosome recycling factor, RRF"/>
    <property type="match status" value="1"/>
</dbReference>
<dbReference type="InterPro" id="IPR002661">
    <property type="entry name" value="Ribosome_recyc_fac"/>
</dbReference>
<dbReference type="Gene3D" id="1.10.132.20">
    <property type="entry name" value="Ribosome-recycling factor"/>
    <property type="match status" value="1"/>
</dbReference>
<dbReference type="FunFam" id="3.30.1360.40:FF:000001">
    <property type="entry name" value="Ribosome-recycling factor"/>
    <property type="match status" value="1"/>
</dbReference>
<reference evidence="9 10" key="1">
    <citation type="submission" date="2019-12" db="EMBL/GenBank/DDBJ databases">
        <authorList>
            <person name="Zhao J."/>
        </authorList>
    </citation>
    <scope>NUCLEOTIDE SEQUENCE [LARGE SCALE GENOMIC DNA]</scope>
    <source>
        <strain evidence="9 10">S-15</strain>
    </source>
</reference>
<sequence length="187" mass="20914">MEEEIELILDNAKELMQKSLAHLEVSLLKIRAGKATPSMLDSVMVEYYGAMTPLAQVANVSTLDARTINVQPWEKGMIEPIERAIINSNLGLNPQNNGTNIMINVPVLTEERRRDLVKQAKAEAEDAKVGVRNARREANDEFKRLEKEGLAEDAVKGLIDEVQQLTDATSKRIDEFLVAKEKDIMTV</sequence>
<dbReference type="HAMAP" id="MF_00040">
    <property type="entry name" value="RRF"/>
    <property type="match status" value="1"/>
</dbReference>